<dbReference type="EMBL" id="JYNV01000322">
    <property type="protein sequence ID" value="KZM18754.1"/>
    <property type="molecule type" value="Genomic_DNA"/>
</dbReference>
<dbReference type="AlphaFoldDB" id="A0A162W2P3"/>
<evidence type="ECO:0000313" key="3">
    <source>
        <dbReference type="Proteomes" id="UP000076837"/>
    </source>
</evidence>
<protein>
    <submittedName>
        <fullName evidence="2">Uncharacterized protein</fullName>
    </submittedName>
</protein>
<feature type="region of interest" description="Disordered" evidence="1">
    <location>
        <begin position="541"/>
        <end position="578"/>
    </location>
</feature>
<feature type="compositionally biased region" description="Basic and acidic residues" evidence="1">
    <location>
        <begin position="472"/>
        <end position="495"/>
    </location>
</feature>
<feature type="compositionally biased region" description="Polar residues" evidence="1">
    <location>
        <begin position="227"/>
        <end position="244"/>
    </location>
</feature>
<sequence>MNDLTASVGLRKDGHTPHPWIFRRTFRCGHPDEFIEVRRDSDSQQVHNVITFEVFQEHGQTCSDGLEYTVARCLKCARKVKEEDDGDLRVLLERNLHYYQALASSKSARRSDTPGNNGFDSVLKRYRLRGGKSFGGTPHPRILEQEHQEFRLEVQEQARSSGKAIAIPSRRIYNAPIQKGRKILLQIPRRYVSHMSEGEDKSFSQPQISTALEGNCYDEVESSLSDAISRNQKGETLSSVSVQKEGNEDKHVKDTIIRRAEFTHVKIMPTSASIHEDSAMRVIKVSPLKSELPMKSKIPTMKDFTTKNDEDLLPIRTTRTSLQNEQAYPHQFITDFTLSRRESILVEHLIDQYASPFDDASDPQLLDLRDKHLRFAPTIPSKRPLNFMHRRGDASTKTWSKSDSISKNFRKLRLDLQHSSKATEKKAKPESASPDWACRTSLAIEAGRISMDSVSMRSRDPSSSKHRPRPMRSPDKTISAERKTTRGVRLGEPRDVYSSPATRSSEYGLALSMLDRHSEGACHGAADRLRGLEGMEIALGRQASTRRDSAQVASSMDLHKRLPALPLSQGGEKEEGGL</sequence>
<evidence type="ECO:0000256" key="1">
    <source>
        <dbReference type="SAM" id="MobiDB-lite"/>
    </source>
</evidence>
<accession>A0A162W2P3</accession>
<organism evidence="2 3">
    <name type="scientific">Didymella rabiei</name>
    <name type="common">Chickpea ascochyta blight fungus</name>
    <name type="synonym">Mycosphaerella rabiei</name>
    <dbReference type="NCBI Taxonomy" id="5454"/>
    <lineage>
        <taxon>Eukaryota</taxon>
        <taxon>Fungi</taxon>
        <taxon>Dikarya</taxon>
        <taxon>Ascomycota</taxon>
        <taxon>Pezizomycotina</taxon>
        <taxon>Dothideomycetes</taxon>
        <taxon>Pleosporomycetidae</taxon>
        <taxon>Pleosporales</taxon>
        <taxon>Pleosporineae</taxon>
        <taxon>Didymellaceae</taxon>
        <taxon>Ascochyta</taxon>
    </lineage>
</organism>
<reference evidence="2 3" key="1">
    <citation type="journal article" date="2016" name="Sci. Rep.">
        <title>Draft genome sequencing and secretome analysis of fungal phytopathogen Ascochyta rabiei provides insight into the necrotrophic effector repertoire.</title>
        <authorList>
            <person name="Verma S."/>
            <person name="Gazara R.K."/>
            <person name="Nizam S."/>
            <person name="Parween S."/>
            <person name="Chattopadhyay D."/>
            <person name="Verma P.K."/>
        </authorList>
    </citation>
    <scope>NUCLEOTIDE SEQUENCE [LARGE SCALE GENOMIC DNA]</scope>
    <source>
        <strain evidence="2 3">ArDII</strain>
    </source>
</reference>
<feature type="region of interest" description="Disordered" evidence="1">
    <location>
        <begin position="449"/>
        <end position="501"/>
    </location>
</feature>
<gene>
    <name evidence="2" type="ORF">ST47_g10143</name>
</gene>
<feature type="region of interest" description="Disordered" evidence="1">
    <location>
        <begin position="227"/>
        <end position="249"/>
    </location>
</feature>
<keyword evidence="3" id="KW-1185">Reference proteome</keyword>
<dbReference type="Proteomes" id="UP000076837">
    <property type="component" value="Unassembled WGS sequence"/>
</dbReference>
<name>A0A162W2P3_DIDRA</name>
<comment type="caution">
    <text evidence="2">The sequence shown here is derived from an EMBL/GenBank/DDBJ whole genome shotgun (WGS) entry which is preliminary data.</text>
</comment>
<evidence type="ECO:0000313" key="2">
    <source>
        <dbReference type="EMBL" id="KZM18754.1"/>
    </source>
</evidence>
<proteinExistence type="predicted"/>